<dbReference type="Proteomes" id="UP000008544">
    <property type="component" value="Chromosome"/>
</dbReference>
<protein>
    <recommendedName>
        <fullName evidence="4 7">Flagellar hook-associated protein 1</fullName>
        <shortName evidence="7">HAP1</shortName>
    </recommendedName>
</protein>
<dbReference type="GO" id="GO:0044780">
    <property type="term" value="P:bacterial-type flagellum assembly"/>
    <property type="evidence" value="ECO:0007669"/>
    <property type="project" value="InterPro"/>
</dbReference>
<dbReference type="SUPFAM" id="SSF64518">
    <property type="entry name" value="Phase 1 flagellin"/>
    <property type="match status" value="1"/>
</dbReference>
<dbReference type="HOGENOM" id="CLU_012762_1_1_9"/>
<dbReference type="PANTHER" id="PTHR30033:SF1">
    <property type="entry name" value="FLAGELLAR HOOK-ASSOCIATED PROTEIN 1"/>
    <property type="match status" value="1"/>
</dbReference>
<dbReference type="EMBL" id="CP000860">
    <property type="protein sequence ID" value="ACA60284.1"/>
    <property type="molecule type" value="Genomic_DNA"/>
</dbReference>
<dbReference type="Pfam" id="PF22638">
    <property type="entry name" value="FlgK_D1"/>
    <property type="match status" value="1"/>
</dbReference>
<dbReference type="Pfam" id="PF00460">
    <property type="entry name" value="Flg_bb_rod"/>
    <property type="match status" value="1"/>
</dbReference>
<evidence type="ECO:0000313" key="11">
    <source>
        <dbReference type="EMBL" id="ACA60284.1"/>
    </source>
</evidence>
<dbReference type="InterPro" id="IPR053927">
    <property type="entry name" value="FlgK_helical"/>
</dbReference>
<feature type="domain" description="Flagellar basal body rod protein N-terminal" evidence="8">
    <location>
        <begin position="9"/>
        <end position="36"/>
    </location>
</feature>
<dbReference type="eggNOG" id="COG1256">
    <property type="taxonomic scope" value="Bacteria"/>
</dbReference>
<evidence type="ECO:0000256" key="3">
    <source>
        <dbReference type="ARBA" id="ARBA00009677"/>
    </source>
</evidence>
<dbReference type="InterPro" id="IPR010930">
    <property type="entry name" value="Flg_bb/hook_C_dom"/>
</dbReference>
<dbReference type="AlphaFoldDB" id="B1I5H6"/>
<reference evidence="11 12" key="2">
    <citation type="journal article" date="2008" name="Science">
        <title>Environmental genomics reveals a single-species ecosystem deep within Earth.</title>
        <authorList>
            <person name="Chivian D."/>
            <person name="Brodie E.L."/>
            <person name="Alm E.J."/>
            <person name="Culley D.E."/>
            <person name="Dehal P.S."/>
            <person name="Desantis T.Z."/>
            <person name="Gihring T.M."/>
            <person name="Lapidus A."/>
            <person name="Lin L.H."/>
            <person name="Lowry S.R."/>
            <person name="Moser D.P."/>
            <person name="Richardson P.M."/>
            <person name="Southam G."/>
            <person name="Wanger G."/>
            <person name="Pratt L.M."/>
            <person name="Andersen G.L."/>
            <person name="Hazen T.C."/>
            <person name="Brockman F.J."/>
            <person name="Arkin A.P."/>
            <person name="Onstott T.C."/>
        </authorList>
    </citation>
    <scope>NUCLEOTIDE SEQUENCE [LARGE SCALE GENOMIC DNA]</scope>
    <source>
        <strain evidence="11 12">MP104C</strain>
    </source>
</reference>
<dbReference type="PRINTS" id="PR01005">
    <property type="entry name" value="FLGHOOKAP1"/>
</dbReference>
<evidence type="ECO:0000259" key="9">
    <source>
        <dbReference type="Pfam" id="PF06429"/>
    </source>
</evidence>
<dbReference type="Pfam" id="PF06429">
    <property type="entry name" value="Flg_bbr_C"/>
    <property type="match status" value="1"/>
</dbReference>
<gene>
    <name evidence="7" type="primary">flgK</name>
    <name evidence="11" type="ordered locus">Daud_1788</name>
</gene>
<feature type="domain" description="Flagellar basal-body/hook protein C-terminal" evidence="9">
    <location>
        <begin position="491"/>
        <end position="529"/>
    </location>
</feature>
<organism evidence="11 12">
    <name type="scientific">Desulforudis audaxviator (strain MP104C)</name>
    <dbReference type="NCBI Taxonomy" id="477974"/>
    <lineage>
        <taxon>Bacteria</taxon>
        <taxon>Bacillati</taxon>
        <taxon>Bacillota</taxon>
        <taxon>Clostridia</taxon>
        <taxon>Thermoanaerobacterales</taxon>
        <taxon>Candidatus Desulforudaceae</taxon>
        <taxon>Candidatus Desulforudis</taxon>
    </lineage>
</organism>
<keyword evidence="11" id="KW-0966">Cell projection</keyword>
<evidence type="ECO:0000259" key="8">
    <source>
        <dbReference type="Pfam" id="PF00460"/>
    </source>
</evidence>
<evidence type="ECO:0000256" key="1">
    <source>
        <dbReference type="ARBA" id="ARBA00004365"/>
    </source>
</evidence>
<keyword evidence="11" id="KW-0282">Flagellum</keyword>
<comment type="similarity">
    <text evidence="3 7">Belongs to the flagella basal body rod proteins family.</text>
</comment>
<dbReference type="OrthoDB" id="9802553at2"/>
<keyword evidence="6 7" id="KW-0975">Bacterial flagellum</keyword>
<dbReference type="NCBIfam" id="TIGR02492">
    <property type="entry name" value="flgK_ends"/>
    <property type="match status" value="1"/>
</dbReference>
<dbReference type="eggNOG" id="COG1749">
    <property type="taxonomic scope" value="Bacteria"/>
</dbReference>
<keyword evidence="12" id="KW-1185">Reference proteome</keyword>
<evidence type="ECO:0000256" key="2">
    <source>
        <dbReference type="ARBA" id="ARBA00004613"/>
    </source>
</evidence>
<evidence type="ECO:0000256" key="7">
    <source>
        <dbReference type="RuleBase" id="RU362065"/>
    </source>
</evidence>
<evidence type="ECO:0000256" key="6">
    <source>
        <dbReference type="ARBA" id="ARBA00023143"/>
    </source>
</evidence>
<dbReference type="KEGG" id="dau:Daud_1788"/>
<evidence type="ECO:0000256" key="5">
    <source>
        <dbReference type="ARBA" id="ARBA00022525"/>
    </source>
</evidence>
<dbReference type="GO" id="GO:0005198">
    <property type="term" value="F:structural molecule activity"/>
    <property type="evidence" value="ECO:0007669"/>
    <property type="project" value="UniProtKB-UniRule"/>
</dbReference>
<sequence>MSFLGIEIARRSLHGHQQAMNTTAHNIANINTPGYKRQEAVLQSTPAIAYPSVFSPRPGQLGTGMSAVEIKRYSDAYLDRQVREAQSAIGYWSGVETALQRVEAVLPEPTDFGIQALLGNFFSTWHYLVQDPANPGSRSAVRGAAETLANSLSLAYYSLTNVRNDLIGGNDLFAQQVGRINSIGRQIAELNREIAYQRTAGANPNDLLNRRDYLLDELSKLADVSVTVTNAELNLVSVSVYGLELVNGDGYLATDRGFTELAADHESLQNLIEALEGSTRGGLAGTFAVGARVKEYLKQLELLMLSLANAVNGVLALEFFAFNIERVTGETAAGGGTDAHRLANGWLIANTVTITVDGNPFEVYFEGDELPPGSGDWVLVDTITGTLQFGRIIEGTETIVADYDYKTGPISIGPEAEGALAQVTAEQAWAVAQIREQRVVDADGDGEDDTTLDGYYQQLVTGIGADLNAAQRGRDNVSAILGQIEALRESVSGVNLDEELTRMIQYQYGYQAAARVITVLDELLDTLINRML</sequence>
<comment type="subcellular location">
    <subcellularLocation>
        <location evidence="1 7">Bacterial flagellum</location>
    </subcellularLocation>
    <subcellularLocation>
        <location evidence="2 7">Secreted</location>
    </subcellularLocation>
</comment>
<proteinExistence type="inferred from homology"/>
<dbReference type="STRING" id="477974.Daud_1788"/>
<reference evidence="12" key="1">
    <citation type="submission" date="2007-10" db="EMBL/GenBank/DDBJ databases">
        <title>Complete sequence of chromosome of Desulforudis audaxviator MP104C.</title>
        <authorList>
            <person name="Copeland A."/>
            <person name="Lucas S."/>
            <person name="Lapidus A."/>
            <person name="Barry K."/>
            <person name="Glavina del Rio T."/>
            <person name="Dalin E."/>
            <person name="Tice H."/>
            <person name="Bruce D."/>
            <person name="Pitluck S."/>
            <person name="Lowry S.R."/>
            <person name="Larimer F."/>
            <person name="Land M.L."/>
            <person name="Hauser L."/>
            <person name="Kyrpides N."/>
            <person name="Ivanova N.N."/>
            <person name="Richardson P."/>
        </authorList>
    </citation>
    <scope>NUCLEOTIDE SEQUENCE [LARGE SCALE GENOMIC DNA]</scope>
    <source>
        <strain evidence="12">MP104C</strain>
    </source>
</reference>
<accession>B1I5H6</accession>
<dbReference type="PANTHER" id="PTHR30033">
    <property type="entry name" value="FLAGELLAR HOOK-ASSOCIATED PROTEIN 1"/>
    <property type="match status" value="1"/>
</dbReference>
<evidence type="ECO:0000256" key="4">
    <source>
        <dbReference type="ARBA" id="ARBA00016244"/>
    </source>
</evidence>
<dbReference type="GO" id="GO:0009424">
    <property type="term" value="C:bacterial-type flagellum hook"/>
    <property type="evidence" value="ECO:0007669"/>
    <property type="project" value="UniProtKB-UniRule"/>
</dbReference>
<dbReference type="InterPro" id="IPR002371">
    <property type="entry name" value="FlgK"/>
</dbReference>
<feature type="domain" description="Flagellar hook-associated protein FlgK helical" evidence="10">
    <location>
        <begin position="99"/>
        <end position="317"/>
    </location>
</feature>
<evidence type="ECO:0000259" key="10">
    <source>
        <dbReference type="Pfam" id="PF22638"/>
    </source>
</evidence>
<name>B1I5H6_DESAP</name>
<keyword evidence="11" id="KW-0969">Cilium</keyword>
<dbReference type="RefSeq" id="WP_012302863.1">
    <property type="nucleotide sequence ID" value="NC_010424.1"/>
</dbReference>
<dbReference type="InterPro" id="IPR001444">
    <property type="entry name" value="Flag_bb_rod_N"/>
</dbReference>
<dbReference type="GO" id="GO:0005576">
    <property type="term" value="C:extracellular region"/>
    <property type="evidence" value="ECO:0007669"/>
    <property type="project" value="UniProtKB-SubCell"/>
</dbReference>
<evidence type="ECO:0000313" key="12">
    <source>
        <dbReference type="Proteomes" id="UP000008544"/>
    </source>
</evidence>
<keyword evidence="5 7" id="KW-0964">Secreted</keyword>